<gene>
    <name evidence="10" type="primary">selB</name>
    <name evidence="10" type="ORF">BGLFYP119_02222</name>
</gene>
<dbReference type="NCBIfam" id="TIGR00475">
    <property type="entry name" value="selB"/>
    <property type="match status" value="1"/>
</dbReference>
<accession>A0A6N2UMH7</accession>
<dbReference type="Gene3D" id="1.10.10.2770">
    <property type="match status" value="1"/>
</dbReference>
<dbReference type="GO" id="GO:0005525">
    <property type="term" value="F:GTP binding"/>
    <property type="evidence" value="ECO:0007669"/>
    <property type="project" value="UniProtKB-KW"/>
</dbReference>
<dbReference type="Pfam" id="PF09106">
    <property type="entry name" value="WHD_2nd_SelB"/>
    <property type="match status" value="1"/>
</dbReference>
<dbReference type="RefSeq" id="WP_412110073.1">
    <property type="nucleotide sequence ID" value="NZ_CACRST010000019.1"/>
</dbReference>
<evidence type="ECO:0000256" key="6">
    <source>
        <dbReference type="ARBA" id="ARBA00023134"/>
    </source>
</evidence>
<dbReference type="InterPro" id="IPR004161">
    <property type="entry name" value="EFTu-like_2"/>
</dbReference>
<keyword evidence="3" id="KW-0963">Cytoplasm</keyword>
<dbReference type="SUPFAM" id="SSF50465">
    <property type="entry name" value="EF-Tu/eEF-1alpha/eIF2-gamma C-terminal domain"/>
    <property type="match status" value="1"/>
</dbReference>
<dbReference type="InterPro" id="IPR000795">
    <property type="entry name" value="T_Tr_GTP-bd_dom"/>
</dbReference>
<keyword evidence="10" id="KW-0251">Elongation factor</keyword>
<evidence type="ECO:0000259" key="9">
    <source>
        <dbReference type="PROSITE" id="PS51722"/>
    </source>
</evidence>
<dbReference type="Pfam" id="PF00009">
    <property type="entry name" value="GTP_EFTU"/>
    <property type="match status" value="1"/>
</dbReference>
<dbReference type="Gene3D" id="3.40.50.300">
    <property type="entry name" value="P-loop containing nucleotide triphosphate hydrolases"/>
    <property type="match status" value="1"/>
</dbReference>
<dbReference type="FunFam" id="3.40.50.300:FF:001064">
    <property type="entry name" value="Selenocysteine-specific translation elongation factor"/>
    <property type="match status" value="1"/>
</dbReference>
<dbReference type="InterPro" id="IPR015190">
    <property type="entry name" value="Elong_fac_SelB-wing-hlx_typ-2"/>
</dbReference>
<dbReference type="Gene3D" id="2.40.30.10">
    <property type="entry name" value="Translation factors"/>
    <property type="match status" value="2"/>
</dbReference>
<evidence type="ECO:0000256" key="5">
    <source>
        <dbReference type="ARBA" id="ARBA00022917"/>
    </source>
</evidence>
<dbReference type="Pfam" id="PF03144">
    <property type="entry name" value="GTP_EFTU_D2"/>
    <property type="match status" value="1"/>
</dbReference>
<dbReference type="Pfam" id="PF25461">
    <property type="entry name" value="Beta-barrel_SelB"/>
    <property type="match status" value="1"/>
</dbReference>
<dbReference type="CDD" id="cd03696">
    <property type="entry name" value="SelB_II"/>
    <property type="match status" value="1"/>
</dbReference>
<evidence type="ECO:0000256" key="4">
    <source>
        <dbReference type="ARBA" id="ARBA00022741"/>
    </source>
</evidence>
<dbReference type="NCBIfam" id="TIGR00231">
    <property type="entry name" value="small_GTP"/>
    <property type="match status" value="1"/>
</dbReference>
<dbReference type="InterPro" id="IPR036390">
    <property type="entry name" value="WH_DNA-bd_sf"/>
</dbReference>
<reference evidence="10" key="1">
    <citation type="submission" date="2019-11" db="EMBL/GenBank/DDBJ databases">
        <authorList>
            <person name="Feng L."/>
        </authorList>
    </citation>
    <scope>NUCLEOTIDE SEQUENCE</scope>
    <source>
        <strain evidence="10">BgluceraseaLFYP119</strain>
    </source>
</reference>
<protein>
    <recommendedName>
        <fullName evidence="2">Selenocysteine-specific elongation factor</fullName>
    </recommendedName>
    <alternativeName>
        <fullName evidence="8">SelB translation factor</fullName>
    </alternativeName>
</protein>
<keyword evidence="5" id="KW-0648">Protein biosynthesis</keyword>
<evidence type="ECO:0000256" key="3">
    <source>
        <dbReference type="ARBA" id="ARBA00022490"/>
    </source>
</evidence>
<keyword evidence="4" id="KW-0547">Nucleotide-binding</keyword>
<dbReference type="GO" id="GO:0001514">
    <property type="term" value="P:selenocysteine incorporation"/>
    <property type="evidence" value="ECO:0007669"/>
    <property type="project" value="InterPro"/>
</dbReference>
<dbReference type="InterPro" id="IPR036388">
    <property type="entry name" value="WH-like_DNA-bd_sf"/>
</dbReference>
<evidence type="ECO:0000256" key="1">
    <source>
        <dbReference type="ARBA" id="ARBA00004496"/>
    </source>
</evidence>
<evidence type="ECO:0000256" key="8">
    <source>
        <dbReference type="ARBA" id="ARBA00031615"/>
    </source>
</evidence>
<dbReference type="GO" id="GO:0003723">
    <property type="term" value="F:RNA binding"/>
    <property type="evidence" value="ECO:0007669"/>
    <property type="project" value="InterPro"/>
</dbReference>
<dbReference type="PANTHER" id="PTHR43721:SF22">
    <property type="entry name" value="ELONGATION FACTOR TU, MITOCHONDRIAL"/>
    <property type="match status" value="1"/>
</dbReference>
<dbReference type="InterPro" id="IPR004535">
    <property type="entry name" value="Transl_elong_SelB"/>
</dbReference>
<dbReference type="GO" id="GO:0003924">
    <property type="term" value="F:GTPase activity"/>
    <property type="evidence" value="ECO:0007669"/>
    <property type="project" value="InterPro"/>
</dbReference>
<dbReference type="InterPro" id="IPR005225">
    <property type="entry name" value="Small_GTP-bd"/>
</dbReference>
<dbReference type="PRINTS" id="PR00315">
    <property type="entry name" value="ELONGATNFCT"/>
</dbReference>
<evidence type="ECO:0000256" key="2">
    <source>
        <dbReference type="ARBA" id="ARBA00015953"/>
    </source>
</evidence>
<dbReference type="SUPFAM" id="SSF46785">
    <property type="entry name" value="Winged helix' DNA-binding domain"/>
    <property type="match status" value="2"/>
</dbReference>
<dbReference type="CDD" id="cd15491">
    <property type="entry name" value="selB_III"/>
    <property type="match status" value="1"/>
</dbReference>
<keyword evidence="6" id="KW-0342">GTP-binding</keyword>
<comment type="subcellular location">
    <subcellularLocation>
        <location evidence="1">Cytoplasm</location>
    </subcellularLocation>
</comment>
<evidence type="ECO:0000313" key="10">
    <source>
        <dbReference type="EMBL" id="VYT19805.1"/>
    </source>
</evidence>
<dbReference type="GO" id="GO:0005829">
    <property type="term" value="C:cytosol"/>
    <property type="evidence" value="ECO:0007669"/>
    <property type="project" value="TreeGrafter"/>
</dbReference>
<dbReference type="PROSITE" id="PS51722">
    <property type="entry name" value="G_TR_2"/>
    <property type="match status" value="1"/>
</dbReference>
<dbReference type="AlphaFoldDB" id="A0A6N2UMH7"/>
<evidence type="ECO:0000256" key="7">
    <source>
        <dbReference type="ARBA" id="ARBA00025526"/>
    </source>
</evidence>
<dbReference type="PANTHER" id="PTHR43721">
    <property type="entry name" value="ELONGATION FACTOR TU-RELATED"/>
    <property type="match status" value="1"/>
</dbReference>
<dbReference type="Pfam" id="PF09107">
    <property type="entry name" value="WHD_3rd_SelB"/>
    <property type="match status" value="1"/>
</dbReference>
<organism evidence="10">
    <name type="scientific">Blautia glucerasea</name>
    <dbReference type="NCBI Taxonomy" id="536633"/>
    <lineage>
        <taxon>Bacteria</taxon>
        <taxon>Bacillati</taxon>
        <taxon>Bacillota</taxon>
        <taxon>Clostridia</taxon>
        <taxon>Lachnospirales</taxon>
        <taxon>Lachnospiraceae</taxon>
        <taxon>Blautia</taxon>
    </lineage>
</organism>
<dbReference type="GO" id="GO:0003746">
    <property type="term" value="F:translation elongation factor activity"/>
    <property type="evidence" value="ECO:0007669"/>
    <property type="project" value="UniProtKB-KW"/>
</dbReference>
<dbReference type="InterPro" id="IPR057335">
    <property type="entry name" value="Beta-barrel_SelB"/>
</dbReference>
<comment type="function">
    <text evidence="7">Translation factor necessary for the incorporation of selenocysteine into proteins. It probably replaces EF-Tu for the insertion of selenocysteine directed by the UGA codon. SelB binds GTP and GDP.</text>
</comment>
<dbReference type="SUPFAM" id="SSF52540">
    <property type="entry name" value="P-loop containing nucleoside triphosphate hydrolases"/>
    <property type="match status" value="1"/>
</dbReference>
<dbReference type="CDD" id="cd04171">
    <property type="entry name" value="SelB"/>
    <property type="match status" value="1"/>
</dbReference>
<dbReference type="EMBL" id="CACRST010000019">
    <property type="protein sequence ID" value="VYT19805.1"/>
    <property type="molecule type" value="Genomic_DNA"/>
</dbReference>
<dbReference type="InterPro" id="IPR009000">
    <property type="entry name" value="Transl_B-barrel_sf"/>
</dbReference>
<name>A0A6N2UMH7_9FIRM</name>
<sequence length="635" mass="72218">MKYGIIGTAGHVDHGKTCLIQALTGIDTDRLKEEKKRGITIELGFAWMDFPGGERVGIVDVPGHEKFVKNMLSGVGGMDLVMLVVAADEGIMPQTVEHLDILSILGIRHGVIVITKTDLADPELVDLVEEDIRELTKDTFLENAPVIPVSVYKNQGIHRLKETLYQIYKKLPDHKETRAFRLPVDRVFSLKGFGTIVTGTLLGGNIKKDQEAYLYPENLPVKIRSIQVHETGVDKAHAGQRVALNLPDRKKEEIHRGDVVACKNTMYPSMMADVALSVLRHTERTVKNGSRVHVYHGTKELLGKVILLDREELKAGETCYAQLRLEEETVMEKGDRFVIRFYSPAETIGGGCILDACPRKRKRHDKNALEACRIKEKGTKEEMLELSVREHRGRFFTLDELAGRNSLDRSGLAGLAQALVQKGRLIQLEENVFIHREEMDFYQKKAEKILNDFHRAFPLKQGMGIEEMRSRMNLGNPKVTDQILEVLKADKIIKEEQGTISKKRFKVVLKEDEDAIVKEILTHYEAAGFAPLATELYLKEHKNQKKFKPVFISLLNKKSLIRLDEQYCVHQEWYEKAKEAFREMVKTKDKILLGEYRDYLGCSRKVAVALLEHFDKNGFTKKTEEGRILKNPVSK</sequence>
<dbReference type="InterPro" id="IPR009001">
    <property type="entry name" value="Transl_elong_EF1A/Init_IF2_C"/>
</dbReference>
<dbReference type="InterPro" id="IPR050055">
    <property type="entry name" value="EF-Tu_GTPase"/>
</dbReference>
<dbReference type="SUPFAM" id="SSF50447">
    <property type="entry name" value="Translation proteins"/>
    <property type="match status" value="1"/>
</dbReference>
<proteinExistence type="predicted"/>
<dbReference type="InterPro" id="IPR027417">
    <property type="entry name" value="P-loop_NTPase"/>
</dbReference>
<dbReference type="Gene3D" id="1.10.10.10">
    <property type="entry name" value="Winged helix-like DNA-binding domain superfamily/Winged helix DNA-binding domain"/>
    <property type="match status" value="1"/>
</dbReference>
<feature type="domain" description="Tr-type G" evidence="9">
    <location>
        <begin position="1"/>
        <end position="173"/>
    </location>
</feature>
<dbReference type="InterPro" id="IPR015191">
    <property type="entry name" value="SelB_WHD4"/>
</dbReference>